<accession>A0A0H4QG87</accession>
<dbReference type="PATRIC" id="fig|1007676.4.peg.1529"/>
<evidence type="ECO:0000313" key="2">
    <source>
        <dbReference type="Proteomes" id="UP000036106"/>
    </source>
</evidence>
<dbReference type="InterPro" id="IPR013494">
    <property type="entry name" value="CHP02678"/>
</dbReference>
<dbReference type="AlphaFoldDB" id="A0A0H4QG87"/>
<keyword evidence="2" id="KW-1185">Reference proteome</keyword>
<dbReference type="KEGG" id="lgn:ABM34_07610"/>
<sequence length="366" mass="42888">MKNDEDIRICLDALLENRVILDNKQSELFRLIKKNTSDLRKLCLNDLGMRLIVNAHFIKLEKIPEYPQSFMGIENFDEVEDYVMFACVMSFLEETGPDTPFLLPDLTDNLKRNMPVKIDWTEFQIRKRLVRVIKQLVELSVINVLDGNYDEFDRNENEEALFTATNYSRYLLRRFPENLQNLESWEQLKFSPDEHATRIKVIQSLFISPGICRTEETEELFRYMRNQQKFLIDYFERYSYYDFELSKDLGLLVSHNRRAQIKYIPDNSSAGDLLMIVGDKLRDGQFNTDEYGQIHLGISQWQSIVSEAVIDNQELLSKTYREKSLELLAKELLAQTNQTGLTKLNDTGIVVTPIFARLSGEFIKND</sequence>
<dbReference type="RefSeq" id="WP_048704719.1">
    <property type="nucleotide sequence ID" value="NZ_CP012034.1"/>
</dbReference>
<gene>
    <name evidence="1" type="ORF">ABM34_07610</name>
</gene>
<name>A0A0H4QG87_9LACO</name>
<protein>
    <recommendedName>
        <fullName evidence="3">TIGR02678 family protein</fullName>
    </recommendedName>
</protein>
<dbReference type="Proteomes" id="UP000036106">
    <property type="component" value="Chromosome"/>
</dbReference>
<reference evidence="2" key="1">
    <citation type="submission" date="2015-07" db="EMBL/GenBank/DDBJ databases">
        <title>Lactobacillus ginsenosidimutans/EMML 3141/ whole genome sequencing.</title>
        <authorList>
            <person name="Kim M.K."/>
            <person name="Im W.-T."/>
            <person name="Srinivasan S."/>
            <person name="Lee J.-J."/>
        </authorList>
    </citation>
    <scope>NUCLEOTIDE SEQUENCE [LARGE SCALE GENOMIC DNA]</scope>
    <source>
        <strain evidence="2">EMML 3041</strain>
    </source>
</reference>
<evidence type="ECO:0000313" key="1">
    <source>
        <dbReference type="EMBL" id="AKP67414.1"/>
    </source>
</evidence>
<dbReference type="EMBL" id="CP012034">
    <property type="protein sequence ID" value="AKP67414.1"/>
    <property type="molecule type" value="Genomic_DNA"/>
</dbReference>
<organism evidence="1 2">
    <name type="scientific">Companilactobacillus ginsenosidimutans</name>
    <dbReference type="NCBI Taxonomy" id="1007676"/>
    <lineage>
        <taxon>Bacteria</taxon>
        <taxon>Bacillati</taxon>
        <taxon>Bacillota</taxon>
        <taxon>Bacilli</taxon>
        <taxon>Lactobacillales</taxon>
        <taxon>Lactobacillaceae</taxon>
        <taxon>Companilactobacillus</taxon>
    </lineage>
</organism>
<dbReference type="Pfam" id="PF09661">
    <property type="entry name" value="DUF2398"/>
    <property type="match status" value="1"/>
</dbReference>
<proteinExistence type="predicted"/>
<evidence type="ECO:0008006" key="3">
    <source>
        <dbReference type="Google" id="ProtNLM"/>
    </source>
</evidence>
<dbReference type="STRING" id="1007676.ABM34_07610"/>